<dbReference type="Proteomes" id="UP001165960">
    <property type="component" value="Unassembled WGS sequence"/>
</dbReference>
<comment type="caution">
    <text evidence="1">The sequence shown here is derived from an EMBL/GenBank/DDBJ whole genome shotgun (WGS) entry which is preliminary data.</text>
</comment>
<proteinExistence type="predicted"/>
<accession>A0ACC2TJD4</accession>
<name>A0ACC2TJD4_9FUNG</name>
<keyword evidence="2" id="KW-1185">Reference proteome</keyword>
<reference evidence="1" key="1">
    <citation type="submission" date="2022-04" db="EMBL/GenBank/DDBJ databases">
        <title>Genome of the entomopathogenic fungus Entomophthora muscae.</title>
        <authorList>
            <person name="Elya C."/>
            <person name="Lovett B.R."/>
            <person name="Lee E."/>
            <person name="Macias A.M."/>
            <person name="Hajek A.E."/>
            <person name="De Bivort B.L."/>
            <person name="Kasson M.T."/>
            <person name="De Fine Licht H.H."/>
            <person name="Stajich J.E."/>
        </authorList>
    </citation>
    <scope>NUCLEOTIDE SEQUENCE</scope>
    <source>
        <strain evidence="1">Berkeley</strain>
    </source>
</reference>
<gene>
    <name evidence="1" type="ORF">DSO57_1004114</name>
</gene>
<evidence type="ECO:0000313" key="1">
    <source>
        <dbReference type="EMBL" id="KAJ9074658.1"/>
    </source>
</evidence>
<dbReference type="EMBL" id="QTSX02002850">
    <property type="protein sequence ID" value="KAJ9074658.1"/>
    <property type="molecule type" value="Genomic_DNA"/>
</dbReference>
<evidence type="ECO:0000313" key="2">
    <source>
        <dbReference type="Proteomes" id="UP001165960"/>
    </source>
</evidence>
<organism evidence="1 2">
    <name type="scientific">Entomophthora muscae</name>
    <dbReference type="NCBI Taxonomy" id="34485"/>
    <lineage>
        <taxon>Eukaryota</taxon>
        <taxon>Fungi</taxon>
        <taxon>Fungi incertae sedis</taxon>
        <taxon>Zoopagomycota</taxon>
        <taxon>Entomophthoromycotina</taxon>
        <taxon>Entomophthoromycetes</taxon>
        <taxon>Entomophthorales</taxon>
        <taxon>Entomophthoraceae</taxon>
        <taxon>Entomophthora</taxon>
    </lineage>
</organism>
<protein>
    <submittedName>
        <fullName evidence="1">Uncharacterized protein</fullName>
    </submittedName>
</protein>
<sequence length="177" mass="19216">MLKIPPTPPLPTVPSAQDFSKLGFVYIAVFGLANQVVPNTGNWQSLATAVNYLVRIAPIVYLAFQACPTSPAGVQPNSGMGHDTTPEKILELNPLARIQSAIRYNQQGLWIFSTPKLFRGKLNYLPAYNLLMEPPMTPKPMPASLPDLPTDHSGKLFGIMYITLTGVIDTIIPAACP</sequence>